<sequence>MAERKDDLATLLQKPPRRSRGWLWSGAVALVAALAFAGYWLAQAGTSGTEEATYATAPVARGDLTVTVTATGTLQPTTRVDVSSELAGTLAAVEVDYNDSIAVGQVLARLDVSKIAAQVANAEAQEASARARLVQAEATAREVAATLATQQELADKGLASRSNMVTVEANDARARAAVDMARADLTLAEANLALARADLDKAVIRSPIDGVVLNRKAEGGQIVGPGLNDPVLFVLAENLTRMELLANVDEADIGQVAVGQSAVFTVDAFDNREFVATITQVRYASEVTDDVVTYKAVLAVDNPDLRLRPGMTATATITVAEETGALLVPNAALRWAPPRSASGQGAAGLAGLILPSPASRNPPQAVASGRSLWVLRGGVPVEVAVAIGATDGRNTIVSGAELAEGDAVITDQVTQAN</sequence>
<keyword evidence="4" id="KW-0812">Transmembrane</keyword>
<dbReference type="Gene3D" id="2.40.30.170">
    <property type="match status" value="1"/>
</dbReference>
<dbReference type="PANTHER" id="PTHR32347">
    <property type="entry name" value="EFFLUX SYSTEM COMPONENT YKNX-RELATED"/>
    <property type="match status" value="1"/>
</dbReference>
<evidence type="ECO:0000256" key="4">
    <source>
        <dbReference type="SAM" id="Phobius"/>
    </source>
</evidence>
<dbReference type="Gene3D" id="2.40.420.20">
    <property type="match status" value="1"/>
</dbReference>
<reference evidence="6 7" key="1">
    <citation type="submission" date="2020-02" db="EMBL/GenBank/DDBJ databases">
        <authorList>
            <person name="Chen W.-M."/>
        </authorList>
    </citation>
    <scope>NUCLEOTIDE SEQUENCE [LARGE SCALE GENOMIC DNA]</scope>
    <source>
        <strain evidence="6 7">KMS-5</strain>
    </source>
</reference>
<dbReference type="PANTHER" id="PTHR32347:SF14">
    <property type="entry name" value="EFFLUX SYSTEM COMPONENT YKNX-RELATED"/>
    <property type="match status" value="1"/>
</dbReference>
<comment type="subcellular location">
    <subcellularLocation>
        <location evidence="1">Cell envelope</location>
    </subcellularLocation>
</comment>
<organism evidence="6 7">
    <name type="scientific">Tabrizicola oligotrophica</name>
    <dbReference type="NCBI Taxonomy" id="2710650"/>
    <lineage>
        <taxon>Bacteria</taxon>
        <taxon>Pseudomonadati</taxon>
        <taxon>Pseudomonadota</taxon>
        <taxon>Alphaproteobacteria</taxon>
        <taxon>Rhodobacterales</taxon>
        <taxon>Paracoccaceae</taxon>
        <taxon>Tabrizicola</taxon>
    </lineage>
</organism>
<dbReference type="InterPro" id="IPR006143">
    <property type="entry name" value="RND_pump_MFP"/>
</dbReference>
<evidence type="ECO:0000313" key="6">
    <source>
        <dbReference type="EMBL" id="NEY90694.1"/>
    </source>
</evidence>
<dbReference type="Proteomes" id="UP000477782">
    <property type="component" value="Unassembled WGS sequence"/>
</dbReference>
<evidence type="ECO:0000313" key="7">
    <source>
        <dbReference type="Proteomes" id="UP000477782"/>
    </source>
</evidence>
<accession>A0A6M0QV15</accession>
<keyword evidence="7" id="KW-1185">Reference proteome</keyword>
<dbReference type="Gene3D" id="2.40.50.100">
    <property type="match status" value="1"/>
</dbReference>
<comment type="similarity">
    <text evidence="2">Belongs to the membrane fusion protein (MFP) (TC 8.A.1) family.</text>
</comment>
<dbReference type="FunFam" id="2.40.30.170:FF:000010">
    <property type="entry name" value="Efflux RND transporter periplasmic adaptor subunit"/>
    <property type="match status" value="1"/>
</dbReference>
<dbReference type="NCBIfam" id="TIGR01730">
    <property type="entry name" value="RND_mfp"/>
    <property type="match status" value="1"/>
</dbReference>
<evidence type="ECO:0000256" key="1">
    <source>
        <dbReference type="ARBA" id="ARBA00004196"/>
    </source>
</evidence>
<dbReference type="SUPFAM" id="SSF111369">
    <property type="entry name" value="HlyD-like secretion proteins"/>
    <property type="match status" value="1"/>
</dbReference>
<proteinExistence type="inferred from homology"/>
<evidence type="ECO:0000259" key="5">
    <source>
        <dbReference type="Pfam" id="PF25954"/>
    </source>
</evidence>
<dbReference type="GO" id="GO:0022857">
    <property type="term" value="F:transmembrane transporter activity"/>
    <property type="evidence" value="ECO:0007669"/>
    <property type="project" value="InterPro"/>
</dbReference>
<feature type="domain" description="CusB-like beta-barrel" evidence="5">
    <location>
        <begin position="246"/>
        <end position="318"/>
    </location>
</feature>
<name>A0A6M0QV15_9RHOB</name>
<feature type="transmembrane region" description="Helical" evidence="4">
    <location>
        <begin position="21"/>
        <end position="42"/>
    </location>
</feature>
<keyword evidence="4" id="KW-0472">Membrane</keyword>
<dbReference type="GO" id="GO:0030313">
    <property type="term" value="C:cell envelope"/>
    <property type="evidence" value="ECO:0007669"/>
    <property type="project" value="UniProtKB-SubCell"/>
</dbReference>
<dbReference type="AlphaFoldDB" id="A0A6M0QV15"/>
<gene>
    <name evidence="6" type="ORF">G4Z14_10340</name>
</gene>
<dbReference type="InterPro" id="IPR058792">
    <property type="entry name" value="Beta-barrel_RND_2"/>
</dbReference>
<dbReference type="GO" id="GO:0016020">
    <property type="term" value="C:membrane"/>
    <property type="evidence" value="ECO:0007669"/>
    <property type="project" value="InterPro"/>
</dbReference>
<evidence type="ECO:0000256" key="3">
    <source>
        <dbReference type="ARBA" id="ARBA00023054"/>
    </source>
</evidence>
<comment type="caution">
    <text evidence="6">The sequence shown here is derived from an EMBL/GenBank/DDBJ whole genome shotgun (WGS) entry which is preliminary data.</text>
</comment>
<protein>
    <submittedName>
        <fullName evidence="6">Efflux RND transporter periplasmic adaptor subunit</fullName>
    </submittedName>
</protein>
<dbReference type="InterPro" id="IPR050465">
    <property type="entry name" value="UPF0194_transport"/>
</dbReference>
<dbReference type="Pfam" id="PF25954">
    <property type="entry name" value="Beta-barrel_RND_2"/>
    <property type="match status" value="1"/>
</dbReference>
<dbReference type="RefSeq" id="WP_164625412.1">
    <property type="nucleotide sequence ID" value="NZ_JAAIVJ010000005.1"/>
</dbReference>
<keyword evidence="4" id="KW-1133">Transmembrane helix</keyword>
<evidence type="ECO:0000256" key="2">
    <source>
        <dbReference type="ARBA" id="ARBA00009477"/>
    </source>
</evidence>
<dbReference type="EMBL" id="JAAIVJ010000005">
    <property type="protein sequence ID" value="NEY90694.1"/>
    <property type="molecule type" value="Genomic_DNA"/>
</dbReference>
<keyword evidence="3" id="KW-0175">Coiled coil</keyword>